<keyword evidence="5 13" id="KW-0812">Transmembrane</keyword>
<name>A0A7K1SST2_9SPHI</name>
<comment type="caution">
    <text evidence="14">The sequence shown here is derived from an EMBL/GenBank/DDBJ whole genome shotgun (WGS) entry which is preliminary data.</text>
</comment>
<keyword evidence="4" id="KW-0633">Potassium transport</keyword>
<reference evidence="14 15" key="1">
    <citation type="submission" date="2019-12" db="EMBL/GenBank/DDBJ databases">
        <title>Mucilaginibacter sp. HMF7410 genome sequencing and assembly.</title>
        <authorList>
            <person name="Kang H."/>
            <person name="Cha I."/>
            <person name="Kim H."/>
            <person name="Joh K."/>
        </authorList>
    </citation>
    <scope>NUCLEOTIDE SEQUENCE [LARGE SCALE GENOMIC DNA]</scope>
    <source>
        <strain evidence="14 15">HMF7410</strain>
    </source>
</reference>
<keyword evidence="10 13" id="KW-0472">Membrane</keyword>
<evidence type="ECO:0000256" key="4">
    <source>
        <dbReference type="ARBA" id="ARBA00022538"/>
    </source>
</evidence>
<evidence type="ECO:0000256" key="9">
    <source>
        <dbReference type="ARBA" id="ARBA00023065"/>
    </source>
</evidence>
<keyword evidence="7" id="KW-0630">Potassium</keyword>
<feature type="transmembrane region" description="Helical" evidence="13">
    <location>
        <begin position="128"/>
        <end position="150"/>
    </location>
</feature>
<sequence>MENSRPAIVEEVKKEFQLERMILFSDAVFAIVITLMAIEIRIPDTEGYKLTSGQFNHYLLHLLPVFLAYAFSFFFIGRTWYAHLQLFGFIKKYNGGLVFCNLLLLFSIGLFPFAASVLVHIVKSYLNFIIYFGILGLCIASQLYLRYYVLIKHPELRNNRPVAAEILTYKSQRNVLFVLGTGLMLIAITNWLITDPASKELAIVWVIPVAIIVRLIRAKLNKAKREMLKTSLV</sequence>
<dbReference type="Proteomes" id="UP000462014">
    <property type="component" value="Unassembled WGS sequence"/>
</dbReference>
<evidence type="ECO:0000256" key="3">
    <source>
        <dbReference type="ARBA" id="ARBA00022448"/>
    </source>
</evidence>
<comment type="catalytic activity">
    <reaction evidence="12">
        <text>K(+)(in) = K(+)(out)</text>
        <dbReference type="Rhea" id="RHEA:29463"/>
        <dbReference type="ChEBI" id="CHEBI:29103"/>
    </reaction>
</comment>
<dbReference type="RefSeq" id="WP_157563839.1">
    <property type="nucleotide sequence ID" value="NZ_WPIK01000002.1"/>
</dbReference>
<feature type="transmembrane region" description="Helical" evidence="13">
    <location>
        <begin position="200"/>
        <end position="217"/>
    </location>
</feature>
<keyword evidence="8 13" id="KW-1133">Transmembrane helix</keyword>
<evidence type="ECO:0000256" key="12">
    <source>
        <dbReference type="ARBA" id="ARBA00034430"/>
    </source>
</evidence>
<keyword evidence="11" id="KW-0407">Ion channel</keyword>
<dbReference type="InterPro" id="IPR010617">
    <property type="entry name" value="TMEM175-like"/>
</dbReference>
<evidence type="ECO:0000256" key="1">
    <source>
        <dbReference type="ARBA" id="ARBA00004141"/>
    </source>
</evidence>
<accession>A0A7K1SST2</accession>
<dbReference type="Pfam" id="PF06736">
    <property type="entry name" value="TMEM175"/>
    <property type="match status" value="1"/>
</dbReference>
<feature type="transmembrane region" description="Helical" evidence="13">
    <location>
        <begin position="97"/>
        <end position="122"/>
    </location>
</feature>
<evidence type="ECO:0000256" key="6">
    <source>
        <dbReference type="ARBA" id="ARBA00022826"/>
    </source>
</evidence>
<comment type="subcellular location">
    <subcellularLocation>
        <location evidence="1">Membrane</location>
        <topology evidence="1">Multi-pass membrane protein</topology>
    </subcellularLocation>
</comment>
<organism evidence="14 15">
    <name type="scientific">Mucilaginibacter arboris</name>
    <dbReference type="NCBI Taxonomy" id="2682090"/>
    <lineage>
        <taxon>Bacteria</taxon>
        <taxon>Pseudomonadati</taxon>
        <taxon>Bacteroidota</taxon>
        <taxon>Sphingobacteriia</taxon>
        <taxon>Sphingobacteriales</taxon>
        <taxon>Sphingobacteriaceae</taxon>
        <taxon>Mucilaginibacter</taxon>
    </lineage>
</organism>
<dbReference type="GO" id="GO:0016020">
    <property type="term" value="C:membrane"/>
    <property type="evidence" value="ECO:0007669"/>
    <property type="project" value="UniProtKB-SubCell"/>
</dbReference>
<comment type="similarity">
    <text evidence="2">Belongs to the TMEM175 family.</text>
</comment>
<dbReference type="PANTHER" id="PTHR31462">
    <property type="entry name" value="ENDOSOMAL/LYSOSOMAL POTASSIUM CHANNEL TMEM175"/>
    <property type="match status" value="1"/>
</dbReference>
<evidence type="ECO:0000313" key="14">
    <source>
        <dbReference type="EMBL" id="MVN20376.1"/>
    </source>
</evidence>
<evidence type="ECO:0000313" key="15">
    <source>
        <dbReference type="Proteomes" id="UP000462014"/>
    </source>
</evidence>
<dbReference type="GO" id="GO:0015252">
    <property type="term" value="F:proton channel activity"/>
    <property type="evidence" value="ECO:0007669"/>
    <property type="project" value="InterPro"/>
</dbReference>
<keyword evidence="6" id="KW-0631">Potassium channel</keyword>
<evidence type="ECO:0000256" key="7">
    <source>
        <dbReference type="ARBA" id="ARBA00022958"/>
    </source>
</evidence>
<feature type="transmembrane region" description="Helical" evidence="13">
    <location>
        <begin position="21"/>
        <end position="38"/>
    </location>
</feature>
<feature type="transmembrane region" description="Helical" evidence="13">
    <location>
        <begin position="58"/>
        <end position="76"/>
    </location>
</feature>
<evidence type="ECO:0000256" key="5">
    <source>
        <dbReference type="ARBA" id="ARBA00022692"/>
    </source>
</evidence>
<keyword evidence="3" id="KW-0813">Transport</keyword>
<dbReference type="PANTHER" id="PTHR31462:SF5">
    <property type="entry name" value="ENDOSOMAL_LYSOSOMAL PROTON CHANNEL TMEM175"/>
    <property type="match status" value="1"/>
</dbReference>
<dbReference type="GO" id="GO:0005267">
    <property type="term" value="F:potassium channel activity"/>
    <property type="evidence" value="ECO:0007669"/>
    <property type="project" value="UniProtKB-KW"/>
</dbReference>
<protein>
    <submittedName>
        <fullName evidence="14">DUF1211 domain-containing protein</fullName>
    </submittedName>
</protein>
<feature type="transmembrane region" description="Helical" evidence="13">
    <location>
        <begin position="175"/>
        <end position="194"/>
    </location>
</feature>
<dbReference type="AlphaFoldDB" id="A0A7K1SST2"/>
<evidence type="ECO:0000256" key="11">
    <source>
        <dbReference type="ARBA" id="ARBA00023303"/>
    </source>
</evidence>
<gene>
    <name evidence="14" type="ORF">GO621_02355</name>
</gene>
<dbReference type="EMBL" id="WPIK01000002">
    <property type="protein sequence ID" value="MVN20376.1"/>
    <property type="molecule type" value="Genomic_DNA"/>
</dbReference>
<evidence type="ECO:0000256" key="8">
    <source>
        <dbReference type="ARBA" id="ARBA00022989"/>
    </source>
</evidence>
<evidence type="ECO:0000256" key="2">
    <source>
        <dbReference type="ARBA" id="ARBA00006920"/>
    </source>
</evidence>
<evidence type="ECO:0000256" key="10">
    <source>
        <dbReference type="ARBA" id="ARBA00023136"/>
    </source>
</evidence>
<proteinExistence type="inferred from homology"/>
<evidence type="ECO:0000256" key="13">
    <source>
        <dbReference type="SAM" id="Phobius"/>
    </source>
</evidence>
<keyword evidence="9" id="KW-0406">Ion transport</keyword>
<keyword evidence="15" id="KW-1185">Reference proteome</keyword>